<dbReference type="Pfam" id="PF00001">
    <property type="entry name" value="7tm_1"/>
    <property type="match status" value="1"/>
</dbReference>
<dbReference type="SMART" id="SM01381">
    <property type="entry name" value="7TM_GPCR_Srsx"/>
    <property type="match status" value="1"/>
</dbReference>
<dbReference type="OrthoDB" id="5810838at2759"/>
<evidence type="ECO:0000256" key="8">
    <source>
        <dbReference type="SAM" id="Phobius"/>
    </source>
</evidence>
<feature type="transmembrane region" description="Helical" evidence="8">
    <location>
        <begin position="20"/>
        <end position="49"/>
    </location>
</feature>
<feature type="transmembrane region" description="Helical" evidence="8">
    <location>
        <begin position="61"/>
        <end position="81"/>
    </location>
</feature>
<dbReference type="SUPFAM" id="SSF81321">
    <property type="entry name" value="Family A G protein-coupled receptor-like"/>
    <property type="match status" value="1"/>
</dbReference>
<gene>
    <name evidence="10" type="ORF">Mgra_00002468</name>
</gene>
<evidence type="ECO:0000256" key="7">
    <source>
        <dbReference type="ARBA" id="ARBA00023224"/>
    </source>
</evidence>
<feature type="transmembrane region" description="Helical" evidence="8">
    <location>
        <begin position="143"/>
        <end position="165"/>
    </location>
</feature>
<keyword evidence="7" id="KW-0807">Transducer</keyword>
<feature type="domain" description="G-protein coupled receptors family 1 profile" evidence="9">
    <location>
        <begin position="40"/>
        <end position="358"/>
    </location>
</feature>
<feature type="transmembrane region" description="Helical" evidence="8">
    <location>
        <begin position="311"/>
        <end position="335"/>
    </location>
</feature>
<feature type="transmembrane region" description="Helical" evidence="8">
    <location>
        <begin position="341"/>
        <end position="361"/>
    </location>
</feature>
<keyword evidence="3 8" id="KW-1133">Transmembrane helix</keyword>
<protein>
    <recommendedName>
        <fullName evidence="9">G-protein coupled receptors family 1 profile domain-containing protein</fullName>
    </recommendedName>
</protein>
<dbReference type="PROSITE" id="PS50262">
    <property type="entry name" value="G_PROTEIN_RECEP_F1_2"/>
    <property type="match status" value="1"/>
</dbReference>
<keyword evidence="11" id="KW-1185">Reference proteome</keyword>
<dbReference type="GO" id="GO:0005886">
    <property type="term" value="C:plasma membrane"/>
    <property type="evidence" value="ECO:0007669"/>
    <property type="project" value="TreeGrafter"/>
</dbReference>
<evidence type="ECO:0000256" key="1">
    <source>
        <dbReference type="ARBA" id="ARBA00004141"/>
    </source>
</evidence>
<dbReference type="AlphaFoldDB" id="A0A8S9ZXX3"/>
<comment type="subcellular location">
    <subcellularLocation>
        <location evidence="1">Membrane</location>
        <topology evidence="1">Multi-pass membrane protein</topology>
    </subcellularLocation>
</comment>
<dbReference type="PANTHER" id="PTHR24243">
    <property type="entry name" value="G-PROTEIN COUPLED RECEPTOR"/>
    <property type="match status" value="1"/>
</dbReference>
<evidence type="ECO:0000313" key="10">
    <source>
        <dbReference type="EMBL" id="KAF7638015.1"/>
    </source>
</evidence>
<accession>A0A8S9ZXX3</accession>
<proteinExistence type="predicted"/>
<evidence type="ECO:0000256" key="3">
    <source>
        <dbReference type="ARBA" id="ARBA00022989"/>
    </source>
</evidence>
<dbReference type="InterPro" id="IPR000276">
    <property type="entry name" value="GPCR_Rhodpsn"/>
</dbReference>
<reference evidence="10" key="1">
    <citation type="journal article" date="2020" name="Ecol. Evol.">
        <title>Genome structure and content of the rice root-knot nematode (Meloidogyne graminicola).</title>
        <authorList>
            <person name="Phan N.T."/>
            <person name="Danchin E.G.J."/>
            <person name="Klopp C."/>
            <person name="Perfus-Barbeoch L."/>
            <person name="Kozlowski D.K."/>
            <person name="Koutsovoulos G.D."/>
            <person name="Lopez-Roques C."/>
            <person name="Bouchez O."/>
            <person name="Zahm M."/>
            <person name="Besnard G."/>
            <person name="Bellafiore S."/>
        </authorList>
    </citation>
    <scope>NUCLEOTIDE SEQUENCE</scope>
    <source>
        <strain evidence="10">VN-18</strain>
    </source>
</reference>
<keyword evidence="2 8" id="KW-0812">Transmembrane</keyword>
<evidence type="ECO:0000256" key="4">
    <source>
        <dbReference type="ARBA" id="ARBA00023040"/>
    </source>
</evidence>
<sequence length="462" mass="53000">MEGKAEEKKNKKIHVNNISFQFSLIFGSLIGGVTIIGLIANILVVIAILSDKKMRKSSMNLLLLNLAIADLLYLLAFTPFWLSMSIYGDVGWHFSDMFCPIARFLGNIFLVISILTYLAICIERYIAIVHPIAMHTSVWCTRSRVLVVAFGIWVFAMAYQFPYLVVFNVFTLPDKQMRVCRNPLASKSKLWKIYKWSEFLLTYVLPIVISVLLYSRICRVLWSTKGKNVKENKTELKSNKYPNGRTIKKLLETRFKEAISDVQRNTSSKMKVAPKEKVFHSFSNSEKIKNNQLMNIVSSANLNARRSVVKMLMLCVALFFLCYTPMVAYFCIIWSSTSITLLNFALVQFQSSFNPFLYTLFATQFREKLSRLFWICLKQKRNNNLITRHKISEKSTSTFSSVFGILKEINIFEMTMDTFVNEINESSIISGHNTSIKPGLTNKMTSFYECCAAKSIKTIVES</sequence>
<keyword evidence="4" id="KW-0297">G-protein coupled receptor</keyword>
<keyword evidence="5 8" id="KW-0472">Membrane</keyword>
<dbReference type="Proteomes" id="UP000605970">
    <property type="component" value="Unassembled WGS sequence"/>
</dbReference>
<feature type="transmembrane region" description="Helical" evidence="8">
    <location>
        <begin position="200"/>
        <end position="222"/>
    </location>
</feature>
<evidence type="ECO:0000256" key="5">
    <source>
        <dbReference type="ARBA" id="ARBA00023136"/>
    </source>
</evidence>
<dbReference type="Gene3D" id="1.20.1070.10">
    <property type="entry name" value="Rhodopsin 7-helix transmembrane proteins"/>
    <property type="match status" value="1"/>
</dbReference>
<comment type="caution">
    <text evidence="10">The sequence shown here is derived from an EMBL/GenBank/DDBJ whole genome shotgun (WGS) entry which is preliminary data.</text>
</comment>
<dbReference type="InterPro" id="IPR017452">
    <property type="entry name" value="GPCR_Rhodpsn_7TM"/>
</dbReference>
<evidence type="ECO:0000256" key="2">
    <source>
        <dbReference type="ARBA" id="ARBA00022692"/>
    </source>
</evidence>
<keyword evidence="6" id="KW-0675">Receptor</keyword>
<evidence type="ECO:0000256" key="6">
    <source>
        <dbReference type="ARBA" id="ARBA00023170"/>
    </source>
</evidence>
<dbReference type="CDD" id="cd00637">
    <property type="entry name" value="7tm_classA_rhodopsin-like"/>
    <property type="match status" value="1"/>
</dbReference>
<dbReference type="GO" id="GO:0004930">
    <property type="term" value="F:G protein-coupled receptor activity"/>
    <property type="evidence" value="ECO:0007669"/>
    <property type="project" value="UniProtKB-KW"/>
</dbReference>
<dbReference type="PRINTS" id="PR00237">
    <property type="entry name" value="GPCRRHODOPSN"/>
</dbReference>
<evidence type="ECO:0000313" key="11">
    <source>
        <dbReference type="Proteomes" id="UP000605970"/>
    </source>
</evidence>
<dbReference type="EMBL" id="JABEBT010000015">
    <property type="protein sequence ID" value="KAF7638015.1"/>
    <property type="molecule type" value="Genomic_DNA"/>
</dbReference>
<feature type="transmembrane region" description="Helical" evidence="8">
    <location>
        <begin position="101"/>
        <end position="122"/>
    </location>
</feature>
<dbReference type="PANTHER" id="PTHR24243:SF224">
    <property type="entry name" value="G-PROTEIN COUPLED RECEPTOR 19-RELATED"/>
    <property type="match status" value="1"/>
</dbReference>
<name>A0A8S9ZXX3_9BILA</name>
<evidence type="ECO:0000259" key="9">
    <source>
        <dbReference type="PROSITE" id="PS50262"/>
    </source>
</evidence>
<organism evidence="10 11">
    <name type="scientific">Meloidogyne graminicola</name>
    <dbReference type="NCBI Taxonomy" id="189291"/>
    <lineage>
        <taxon>Eukaryota</taxon>
        <taxon>Metazoa</taxon>
        <taxon>Ecdysozoa</taxon>
        <taxon>Nematoda</taxon>
        <taxon>Chromadorea</taxon>
        <taxon>Rhabditida</taxon>
        <taxon>Tylenchina</taxon>
        <taxon>Tylenchomorpha</taxon>
        <taxon>Tylenchoidea</taxon>
        <taxon>Meloidogynidae</taxon>
        <taxon>Meloidogyninae</taxon>
        <taxon>Meloidogyne</taxon>
    </lineage>
</organism>